<keyword evidence="3" id="KW-1185">Reference proteome</keyword>
<dbReference type="EMBL" id="LXQA010404380">
    <property type="protein sequence ID" value="MCI49644.1"/>
    <property type="molecule type" value="Genomic_DNA"/>
</dbReference>
<protein>
    <submittedName>
        <fullName evidence="2">Uncharacterized protein</fullName>
    </submittedName>
</protein>
<proteinExistence type="predicted"/>
<feature type="region of interest" description="Disordered" evidence="1">
    <location>
        <begin position="1"/>
        <end position="31"/>
    </location>
</feature>
<organism evidence="2 3">
    <name type="scientific">Trifolium medium</name>
    <dbReference type="NCBI Taxonomy" id="97028"/>
    <lineage>
        <taxon>Eukaryota</taxon>
        <taxon>Viridiplantae</taxon>
        <taxon>Streptophyta</taxon>
        <taxon>Embryophyta</taxon>
        <taxon>Tracheophyta</taxon>
        <taxon>Spermatophyta</taxon>
        <taxon>Magnoliopsida</taxon>
        <taxon>eudicotyledons</taxon>
        <taxon>Gunneridae</taxon>
        <taxon>Pentapetalae</taxon>
        <taxon>rosids</taxon>
        <taxon>fabids</taxon>
        <taxon>Fabales</taxon>
        <taxon>Fabaceae</taxon>
        <taxon>Papilionoideae</taxon>
        <taxon>50 kb inversion clade</taxon>
        <taxon>NPAAA clade</taxon>
        <taxon>Hologalegina</taxon>
        <taxon>IRL clade</taxon>
        <taxon>Trifolieae</taxon>
        <taxon>Trifolium</taxon>
    </lineage>
</organism>
<dbReference type="AlphaFoldDB" id="A0A392SN90"/>
<comment type="caution">
    <text evidence="2">The sequence shown here is derived from an EMBL/GenBank/DDBJ whole genome shotgun (WGS) entry which is preliminary data.</text>
</comment>
<evidence type="ECO:0000256" key="1">
    <source>
        <dbReference type="SAM" id="MobiDB-lite"/>
    </source>
</evidence>
<reference evidence="2 3" key="1">
    <citation type="journal article" date="2018" name="Front. Plant Sci.">
        <title>Red Clover (Trifolium pratense) and Zigzag Clover (T. medium) - A Picture of Genomic Similarities and Differences.</title>
        <authorList>
            <person name="Dluhosova J."/>
            <person name="Istvanek J."/>
            <person name="Nedelnik J."/>
            <person name="Repkova J."/>
        </authorList>
    </citation>
    <scope>NUCLEOTIDE SEQUENCE [LARGE SCALE GENOMIC DNA]</scope>
    <source>
        <strain evidence="3">cv. 10/8</strain>
        <tissue evidence="2">Leaf</tissue>
    </source>
</reference>
<evidence type="ECO:0000313" key="3">
    <source>
        <dbReference type="Proteomes" id="UP000265520"/>
    </source>
</evidence>
<feature type="compositionally biased region" description="Low complexity" evidence="1">
    <location>
        <begin position="18"/>
        <end position="31"/>
    </location>
</feature>
<sequence>PPESPPHRAAPRHPPQPQAQAQDQVVAQPHV</sequence>
<feature type="non-terminal residue" evidence="2">
    <location>
        <position position="1"/>
    </location>
</feature>
<evidence type="ECO:0000313" key="2">
    <source>
        <dbReference type="EMBL" id="MCI49644.1"/>
    </source>
</evidence>
<name>A0A392SN90_9FABA</name>
<dbReference type="Proteomes" id="UP000265520">
    <property type="component" value="Unassembled WGS sequence"/>
</dbReference>
<accession>A0A392SN90</accession>